<keyword evidence="4" id="KW-1185">Reference proteome</keyword>
<sequence length="285" mass="31947">MSPVLTQSEQERLEQIYGTLEQGQFYAIKDILHSKTFLRSFAFDLGKMASRSRDNAKEKNIGNKTHVLADVGESSLSRGDPPSRGDHTRDELKKRPAAKALAKSKATSGCARSQDVPTFAAPREGTSANPGVVLEFEASTMNNPAMAEKLFQGIILLANKKTVVENLDNRVAKLEAKKQRAEEELRKFKEAHDVDMEKHEKEMAEMKRKEALTKSSIIYEFKSSDKYKEAVEEAVSSYFGEGFDVCNKQIGTLHPNLDIQDLQINPNLVDEDEENEKNELDVNLP</sequence>
<dbReference type="Proteomes" id="UP000585474">
    <property type="component" value="Unassembled WGS sequence"/>
</dbReference>
<evidence type="ECO:0000313" key="4">
    <source>
        <dbReference type="Proteomes" id="UP000585474"/>
    </source>
</evidence>
<feature type="compositionally biased region" description="Basic and acidic residues" evidence="2">
    <location>
        <begin position="81"/>
        <end position="94"/>
    </location>
</feature>
<organism evidence="3 4">
    <name type="scientific">Actinidia rufa</name>
    <dbReference type="NCBI Taxonomy" id="165716"/>
    <lineage>
        <taxon>Eukaryota</taxon>
        <taxon>Viridiplantae</taxon>
        <taxon>Streptophyta</taxon>
        <taxon>Embryophyta</taxon>
        <taxon>Tracheophyta</taxon>
        <taxon>Spermatophyta</taxon>
        <taxon>Magnoliopsida</taxon>
        <taxon>eudicotyledons</taxon>
        <taxon>Gunneridae</taxon>
        <taxon>Pentapetalae</taxon>
        <taxon>asterids</taxon>
        <taxon>Ericales</taxon>
        <taxon>Actinidiaceae</taxon>
        <taxon>Actinidia</taxon>
    </lineage>
</organism>
<feature type="coiled-coil region" evidence="1">
    <location>
        <begin position="157"/>
        <end position="216"/>
    </location>
</feature>
<proteinExistence type="predicted"/>
<dbReference type="EMBL" id="BJWL01000122">
    <property type="protein sequence ID" value="GFS30442.1"/>
    <property type="molecule type" value="Genomic_DNA"/>
</dbReference>
<protein>
    <submittedName>
        <fullName evidence="3">Uncharacterized protein</fullName>
    </submittedName>
</protein>
<keyword evidence="1" id="KW-0175">Coiled coil</keyword>
<feature type="compositionally biased region" description="Basic and acidic residues" evidence="2">
    <location>
        <begin position="52"/>
        <end position="61"/>
    </location>
</feature>
<dbReference type="AlphaFoldDB" id="A0A7J0DB04"/>
<evidence type="ECO:0000313" key="3">
    <source>
        <dbReference type="EMBL" id="GFS30442.1"/>
    </source>
</evidence>
<name>A0A7J0DB04_9ERIC</name>
<feature type="region of interest" description="Disordered" evidence="2">
    <location>
        <begin position="52"/>
        <end position="127"/>
    </location>
</feature>
<accession>A0A7J0DB04</accession>
<gene>
    <name evidence="3" type="ORF">Acr_00g0011920</name>
</gene>
<comment type="caution">
    <text evidence="3">The sequence shown here is derived from an EMBL/GenBank/DDBJ whole genome shotgun (WGS) entry which is preliminary data.</text>
</comment>
<evidence type="ECO:0000256" key="2">
    <source>
        <dbReference type="SAM" id="MobiDB-lite"/>
    </source>
</evidence>
<reference evidence="4" key="1">
    <citation type="submission" date="2019-07" db="EMBL/GenBank/DDBJ databases">
        <title>De Novo Assembly of kiwifruit Actinidia rufa.</title>
        <authorList>
            <person name="Sugita-Konishi S."/>
            <person name="Sato K."/>
            <person name="Mori E."/>
            <person name="Abe Y."/>
            <person name="Kisaki G."/>
            <person name="Hamano K."/>
            <person name="Suezawa K."/>
            <person name="Otani M."/>
            <person name="Fukuda T."/>
            <person name="Manabe T."/>
            <person name="Gomi K."/>
            <person name="Tabuchi M."/>
            <person name="Akimitsu K."/>
            <person name="Kataoka I."/>
        </authorList>
    </citation>
    <scope>NUCLEOTIDE SEQUENCE [LARGE SCALE GENOMIC DNA]</scope>
    <source>
        <strain evidence="4">cv. Fuchu</strain>
    </source>
</reference>
<evidence type="ECO:0000256" key="1">
    <source>
        <dbReference type="SAM" id="Coils"/>
    </source>
</evidence>